<protein>
    <submittedName>
        <fullName evidence="1">Uncharacterized protein</fullName>
    </submittedName>
</protein>
<name>A0A926FKF5_AERHY</name>
<accession>A0A926FKF5</accession>
<evidence type="ECO:0000313" key="1">
    <source>
        <dbReference type="EMBL" id="MBC8674329.1"/>
    </source>
</evidence>
<gene>
    <name evidence="1" type="ORF">H2136_20525</name>
</gene>
<dbReference type="InterPro" id="IPR019106">
    <property type="entry name" value="T4SS_TrbC"/>
</dbReference>
<organism evidence="1">
    <name type="scientific">Aeromonas hydrophila</name>
    <dbReference type="NCBI Taxonomy" id="644"/>
    <lineage>
        <taxon>Bacteria</taxon>
        <taxon>Pseudomonadati</taxon>
        <taxon>Pseudomonadota</taxon>
        <taxon>Gammaproteobacteria</taxon>
        <taxon>Aeromonadales</taxon>
        <taxon>Aeromonadaceae</taxon>
        <taxon>Aeromonas</taxon>
    </lineage>
</organism>
<sequence>MRQTVAALQSLVDSTGVETLVDPTLYQRFKVSRVPTIILTDGVLSPAHLKNRTATQPRLYMTKLLEMSHWSMH</sequence>
<proteinExistence type="predicted"/>
<reference evidence="1" key="1">
    <citation type="submission" date="2020-07" db="EMBL/GenBank/DDBJ databases">
        <title>Carbapenem Resistant Aeromonas hydrophila Carrying blacphA7 Isolated from Two Solid Organ Transplant Patients.</title>
        <authorList>
            <person name="Hilt E."/>
            <person name="Fitzwater S.P."/>
            <person name="Ward K."/>
            <person name="De St Maurice A."/>
            <person name="Chandrasekaran S."/>
            <person name="Garner O.B."/>
            <person name="Yang S."/>
        </authorList>
    </citation>
    <scope>NUCLEOTIDE SEQUENCE</scope>
    <source>
        <strain evidence="1">B-1</strain>
    </source>
</reference>
<dbReference type="EMBL" id="JACLAN010000014">
    <property type="protein sequence ID" value="MBC8674329.1"/>
    <property type="molecule type" value="Genomic_DNA"/>
</dbReference>
<dbReference type="AlphaFoldDB" id="A0A926FKF5"/>
<dbReference type="Pfam" id="PF09673">
    <property type="entry name" value="TrbC_Ftype"/>
    <property type="match status" value="1"/>
</dbReference>
<comment type="caution">
    <text evidence="1">The sequence shown here is derived from an EMBL/GenBank/DDBJ whole genome shotgun (WGS) entry which is preliminary data.</text>
</comment>